<evidence type="ECO:0000313" key="2">
    <source>
        <dbReference type="EMBL" id="SBR26057.1"/>
    </source>
</evidence>
<dbReference type="GO" id="GO:1903358">
    <property type="term" value="P:regulation of Golgi organization"/>
    <property type="evidence" value="ECO:0007669"/>
    <property type="project" value="TreeGrafter"/>
</dbReference>
<organism evidence="2">
    <name type="scientific">Nothobranchius kuhntae</name>
    <name type="common">Beira killifish</name>
    <dbReference type="NCBI Taxonomy" id="321403"/>
    <lineage>
        <taxon>Eukaryota</taxon>
        <taxon>Metazoa</taxon>
        <taxon>Chordata</taxon>
        <taxon>Craniata</taxon>
        <taxon>Vertebrata</taxon>
        <taxon>Euteleostomi</taxon>
        <taxon>Actinopterygii</taxon>
        <taxon>Neopterygii</taxon>
        <taxon>Teleostei</taxon>
        <taxon>Neoteleostei</taxon>
        <taxon>Acanthomorphata</taxon>
        <taxon>Ovalentaria</taxon>
        <taxon>Atherinomorphae</taxon>
        <taxon>Cyprinodontiformes</taxon>
        <taxon>Nothobranchiidae</taxon>
        <taxon>Nothobranchius</taxon>
    </lineage>
</organism>
<dbReference type="PANTHER" id="PTHR46501:SF6">
    <property type="entry name" value="SI:CH73-95L15.5"/>
    <property type="match status" value="1"/>
</dbReference>
<dbReference type="GO" id="GO:0005813">
    <property type="term" value="C:centrosome"/>
    <property type="evidence" value="ECO:0007669"/>
    <property type="project" value="TreeGrafter"/>
</dbReference>
<proteinExistence type="predicted"/>
<dbReference type="GO" id="GO:0060090">
    <property type="term" value="F:molecular adaptor activity"/>
    <property type="evidence" value="ECO:0007669"/>
    <property type="project" value="TreeGrafter"/>
</dbReference>
<evidence type="ECO:0000256" key="1">
    <source>
        <dbReference type="SAM" id="Coils"/>
    </source>
</evidence>
<dbReference type="InterPro" id="IPR052593">
    <property type="entry name" value="MT-associated_AKAP9-binding"/>
</dbReference>
<name>A0A1A8K1H0_NOTKU</name>
<sequence>MEREKNLEKEVEALRKAGRDRERDLDTLNTVLQCNQDVINDLRVSLREKECLLKEVEEERELWRRRDGALAVVLQEKEVLIRNLRQQSK</sequence>
<dbReference type="GO" id="GO:0005794">
    <property type="term" value="C:Golgi apparatus"/>
    <property type="evidence" value="ECO:0007669"/>
    <property type="project" value="TreeGrafter"/>
</dbReference>
<dbReference type="AlphaFoldDB" id="A0A1A8K1H0"/>
<reference evidence="2" key="1">
    <citation type="submission" date="2016-05" db="EMBL/GenBank/DDBJ databases">
        <authorList>
            <person name="Lavstsen T."/>
            <person name="Jespersen J.S."/>
        </authorList>
    </citation>
    <scope>NUCLEOTIDE SEQUENCE</scope>
    <source>
        <tissue evidence="2">Brain</tissue>
    </source>
</reference>
<reference evidence="2" key="2">
    <citation type="submission" date="2016-06" db="EMBL/GenBank/DDBJ databases">
        <title>The genome of a short-lived fish provides insights into sex chromosome evolution and the genetic control of aging.</title>
        <authorList>
            <person name="Reichwald K."/>
            <person name="Felder M."/>
            <person name="Petzold A."/>
            <person name="Koch P."/>
            <person name="Groth M."/>
            <person name="Platzer M."/>
        </authorList>
    </citation>
    <scope>NUCLEOTIDE SEQUENCE</scope>
    <source>
        <tissue evidence="2">Brain</tissue>
    </source>
</reference>
<feature type="coiled-coil region" evidence="1">
    <location>
        <begin position="39"/>
        <end position="66"/>
    </location>
</feature>
<keyword evidence="1" id="KW-0175">Coiled coil</keyword>
<dbReference type="GO" id="GO:0007098">
    <property type="term" value="P:centrosome cycle"/>
    <property type="evidence" value="ECO:0007669"/>
    <property type="project" value="TreeGrafter"/>
</dbReference>
<dbReference type="EMBL" id="HAEE01006037">
    <property type="protein sequence ID" value="SBR26057.1"/>
    <property type="molecule type" value="Transcribed_RNA"/>
</dbReference>
<gene>
    <name evidence="2" type="primary">CT573389.2</name>
</gene>
<protein>
    <submittedName>
        <fullName evidence="2">Uncharacterized protein</fullName>
    </submittedName>
</protein>
<accession>A0A1A8K1H0</accession>
<dbReference type="GO" id="GO:0090063">
    <property type="term" value="P:positive regulation of microtubule nucleation"/>
    <property type="evidence" value="ECO:0007669"/>
    <property type="project" value="TreeGrafter"/>
</dbReference>
<dbReference type="PANTHER" id="PTHR46501">
    <property type="entry name" value="MYOMEGALIN"/>
    <property type="match status" value="1"/>
</dbReference>